<evidence type="ECO:0000313" key="1">
    <source>
        <dbReference type="EMBL" id="QDV39676.1"/>
    </source>
</evidence>
<geneLocation type="plasmid" evidence="2">
    <name>pelp_5</name>
</geneLocation>
<proteinExistence type="predicted"/>
<dbReference type="InterPro" id="IPR014717">
    <property type="entry name" value="Transl_elong_EF1B/ribsomal_bS6"/>
</dbReference>
<protein>
    <recommendedName>
        <fullName evidence="3">Pilus assembly protein, PilO</fullName>
    </recommendedName>
</protein>
<dbReference type="OrthoDB" id="278811at2"/>
<gene>
    <name evidence="1" type="ORF">ElP_76480</name>
</gene>
<name>A0A518HFX1_9BACT</name>
<dbReference type="RefSeq" id="WP_145279949.1">
    <property type="nucleotide sequence ID" value="NZ_CP036431.1"/>
</dbReference>
<organism evidence="1 2">
    <name type="scientific">Tautonia plasticadhaerens</name>
    <dbReference type="NCBI Taxonomy" id="2527974"/>
    <lineage>
        <taxon>Bacteria</taxon>
        <taxon>Pseudomonadati</taxon>
        <taxon>Planctomycetota</taxon>
        <taxon>Planctomycetia</taxon>
        <taxon>Isosphaerales</taxon>
        <taxon>Isosphaeraceae</taxon>
        <taxon>Tautonia</taxon>
    </lineage>
</organism>
<dbReference type="Proteomes" id="UP000317835">
    <property type="component" value="Plasmid pElP_5"/>
</dbReference>
<evidence type="ECO:0008006" key="3">
    <source>
        <dbReference type="Google" id="ProtNLM"/>
    </source>
</evidence>
<dbReference type="Gene3D" id="3.30.70.60">
    <property type="match status" value="1"/>
</dbReference>
<dbReference type="AlphaFoldDB" id="A0A518HFX1"/>
<accession>A0A518HFX1</accession>
<sequence>MIEPNAAGPRARLRKLLHQPTRLGMALNGVLLAAWYGAAYTPLHKAIVDDEERVAAERERLELAREVDELRAQARRYAGLLPEPEEGDAWIPFLMGGVRQFPIKLISLEPRPPAKVGPYRAAVHRMVIEGPYPDLERFLRWLEGSPRMIRVDSVRVVSRAVTGRAASAGATTNEMQLMLLGIEG</sequence>
<evidence type="ECO:0000313" key="2">
    <source>
        <dbReference type="Proteomes" id="UP000317835"/>
    </source>
</evidence>
<reference evidence="1 2" key="1">
    <citation type="submission" date="2019-02" db="EMBL/GenBank/DDBJ databases">
        <title>Deep-cultivation of Planctomycetes and their phenomic and genomic characterization uncovers novel biology.</title>
        <authorList>
            <person name="Wiegand S."/>
            <person name="Jogler M."/>
            <person name="Boedeker C."/>
            <person name="Pinto D."/>
            <person name="Vollmers J."/>
            <person name="Rivas-Marin E."/>
            <person name="Kohn T."/>
            <person name="Peeters S.H."/>
            <person name="Heuer A."/>
            <person name="Rast P."/>
            <person name="Oberbeckmann S."/>
            <person name="Bunk B."/>
            <person name="Jeske O."/>
            <person name="Meyerdierks A."/>
            <person name="Storesund J.E."/>
            <person name="Kallscheuer N."/>
            <person name="Luecker S."/>
            <person name="Lage O.M."/>
            <person name="Pohl T."/>
            <person name="Merkel B.J."/>
            <person name="Hornburger P."/>
            <person name="Mueller R.-W."/>
            <person name="Bruemmer F."/>
            <person name="Labrenz M."/>
            <person name="Spormann A.M."/>
            <person name="Op den Camp H."/>
            <person name="Overmann J."/>
            <person name="Amann R."/>
            <person name="Jetten M.S.M."/>
            <person name="Mascher T."/>
            <person name="Medema M.H."/>
            <person name="Devos D.P."/>
            <person name="Kaster A.-K."/>
            <person name="Ovreas L."/>
            <person name="Rohde M."/>
            <person name="Galperin M.Y."/>
            <person name="Jogler C."/>
        </authorList>
    </citation>
    <scope>NUCLEOTIDE SEQUENCE [LARGE SCALE GENOMIC DNA]</scope>
    <source>
        <strain evidence="1 2">ElP</strain>
        <plasmid evidence="2">pelp_5</plasmid>
    </source>
</reference>
<dbReference type="EMBL" id="CP036431">
    <property type="protein sequence ID" value="QDV39676.1"/>
    <property type="molecule type" value="Genomic_DNA"/>
</dbReference>
<dbReference type="KEGG" id="tpla:ElP_76480"/>
<keyword evidence="2" id="KW-1185">Reference proteome</keyword>
<keyword evidence="1" id="KW-0614">Plasmid</keyword>